<dbReference type="InParanoid" id="A0A545AYX4"/>
<protein>
    <submittedName>
        <fullName evidence="4">Bifunctional diguanylate cyclase/phosphodiesterase</fullName>
    </submittedName>
</protein>
<dbReference type="SMART" id="SM00267">
    <property type="entry name" value="GGDEF"/>
    <property type="match status" value="1"/>
</dbReference>
<dbReference type="InterPro" id="IPR043128">
    <property type="entry name" value="Rev_trsase/Diguanyl_cyclase"/>
</dbReference>
<dbReference type="SUPFAM" id="SSF55073">
    <property type="entry name" value="Nucleotide cyclase"/>
    <property type="match status" value="1"/>
</dbReference>
<reference evidence="4 5" key="1">
    <citation type="submission" date="2019-07" db="EMBL/GenBank/DDBJ databases">
        <title>Cryptosporangium phraense sp. nov., isolated from plant litter.</title>
        <authorList>
            <person name="Suriyachadkun C."/>
        </authorList>
    </citation>
    <scope>NUCLEOTIDE SEQUENCE [LARGE SCALE GENOMIC DNA]</scope>
    <source>
        <strain evidence="4 5">A-T 5661</strain>
    </source>
</reference>
<dbReference type="GO" id="GO:0071111">
    <property type="term" value="F:cyclic-guanylate-specific phosphodiesterase activity"/>
    <property type="evidence" value="ECO:0007669"/>
    <property type="project" value="InterPro"/>
</dbReference>
<feature type="domain" description="GGDEF" evidence="3">
    <location>
        <begin position="413"/>
        <end position="550"/>
    </location>
</feature>
<dbReference type="SUPFAM" id="SSF141868">
    <property type="entry name" value="EAL domain-like"/>
    <property type="match status" value="1"/>
</dbReference>
<dbReference type="OrthoDB" id="3218066at2"/>
<dbReference type="InterPro" id="IPR035919">
    <property type="entry name" value="EAL_sf"/>
</dbReference>
<dbReference type="Gene3D" id="3.30.70.270">
    <property type="match status" value="1"/>
</dbReference>
<dbReference type="PROSITE" id="PS50887">
    <property type="entry name" value="GGDEF"/>
    <property type="match status" value="1"/>
</dbReference>
<evidence type="ECO:0000259" key="2">
    <source>
        <dbReference type="PROSITE" id="PS50883"/>
    </source>
</evidence>
<dbReference type="Proteomes" id="UP000317982">
    <property type="component" value="Unassembled WGS sequence"/>
</dbReference>
<organism evidence="4 5">
    <name type="scientific">Cryptosporangium phraense</name>
    <dbReference type="NCBI Taxonomy" id="2593070"/>
    <lineage>
        <taxon>Bacteria</taxon>
        <taxon>Bacillati</taxon>
        <taxon>Actinomycetota</taxon>
        <taxon>Actinomycetes</taxon>
        <taxon>Cryptosporangiales</taxon>
        <taxon>Cryptosporangiaceae</taxon>
        <taxon>Cryptosporangium</taxon>
    </lineage>
</organism>
<dbReference type="Gene3D" id="3.20.20.450">
    <property type="entry name" value="EAL domain"/>
    <property type="match status" value="1"/>
</dbReference>
<evidence type="ECO:0000259" key="3">
    <source>
        <dbReference type="PROSITE" id="PS50887"/>
    </source>
</evidence>
<dbReference type="Pfam" id="PF00563">
    <property type="entry name" value="EAL"/>
    <property type="match status" value="1"/>
</dbReference>
<dbReference type="NCBIfam" id="TIGR00254">
    <property type="entry name" value="GGDEF"/>
    <property type="match status" value="1"/>
</dbReference>
<dbReference type="PROSITE" id="PS50883">
    <property type="entry name" value="EAL"/>
    <property type="match status" value="1"/>
</dbReference>
<dbReference type="EMBL" id="VIRS01000002">
    <property type="protein sequence ID" value="TQS46532.1"/>
    <property type="molecule type" value="Genomic_DNA"/>
</dbReference>
<feature type="transmembrane region" description="Helical" evidence="1">
    <location>
        <begin position="228"/>
        <end position="246"/>
    </location>
</feature>
<dbReference type="CDD" id="cd01949">
    <property type="entry name" value="GGDEF"/>
    <property type="match status" value="1"/>
</dbReference>
<evidence type="ECO:0000313" key="5">
    <source>
        <dbReference type="Proteomes" id="UP000317982"/>
    </source>
</evidence>
<dbReference type="AlphaFoldDB" id="A0A545AYX4"/>
<sequence length="819" mass="87568">MRGRIGRVVGTEGGSVDAVIGAQRLSLPSRLRALITGMTVLAAVCIAGVALTLRPPGEDWWAIPLVTVMVAISRLWIVRRYIGGSGILVDWGEAVLIVGLVLISPAWTVLTAALGTAVAMAWKRFDPVKAWFNVATTIVGVSIAALVMVAIAGAQPDPISWRGALALAVMATISALVSELACAAAVAFSRGDTFRTVLFEGVGTRALGLVMNFAIGAMILAVARYAPYLLVVLPPVLWLLIEGFAGRVRTRIERRMWQRLTVATREMGHLDIDAVLRTAILESAKLFSADVVEVEWKRANGDAVLTRGDAAGKIWQGKPGIYRPEQTAYPVSLVNGSGPSFGELRLCFRSQVRLPEREQLALSTLGSALAGTMQNAYVHQQLHDLATQDSLTGLANRPCLMAEGNAVLTSGHGTVALMLLDLDHFRQVNDTLGHEAGDDLLRVVADRLRARVTPGETLARLGGDEFALLMPGQADLKGASGHARDRARTLLGALGGPLVVDGVELSVEASAGVVAAETGSCDMVELLRRADSAMYRAKARGVELVEFDAERDTASVDRLALASEMQAALAADDQIVIQLQPSVDLVGGAPLGAEVLVRWKHPRRGLLSPASFIPDLEHTDLIAPLTRRVFELALGTYRTWLDDGIDAPVAVNLSARSLLDRELPEEVGRLLAEFDVPPDRLVLEITETAMMSELEIVDEVLTALRELGVRLSLDDFGTGFSSLQSVARVTVDEIKIDRQFVIAMGSSRQAEAVVRMTVGLAQTLGLRAIAEGVETAQQRAELVKLGCHGAQGFYFYPPLDPDDAKTVLAARGGPDGPPQ</sequence>
<dbReference type="Pfam" id="PF00990">
    <property type="entry name" value="GGDEF"/>
    <property type="match status" value="1"/>
</dbReference>
<gene>
    <name evidence="4" type="ORF">FL583_03875</name>
</gene>
<proteinExistence type="predicted"/>
<dbReference type="PANTHER" id="PTHR33121:SF70">
    <property type="entry name" value="SIGNALING PROTEIN YKOW"/>
    <property type="match status" value="1"/>
</dbReference>
<keyword evidence="5" id="KW-1185">Reference proteome</keyword>
<evidence type="ECO:0000256" key="1">
    <source>
        <dbReference type="SAM" id="Phobius"/>
    </source>
</evidence>
<feature type="transmembrane region" description="Helical" evidence="1">
    <location>
        <begin position="33"/>
        <end position="53"/>
    </location>
</feature>
<feature type="transmembrane region" description="Helical" evidence="1">
    <location>
        <begin position="94"/>
        <end position="118"/>
    </location>
</feature>
<feature type="transmembrane region" description="Helical" evidence="1">
    <location>
        <begin position="202"/>
        <end position="222"/>
    </location>
</feature>
<keyword evidence="1" id="KW-0812">Transmembrane</keyword>
<feature type="domain" description="EAL" evidence="2">
    <location>
        <begin position="558"/>
        <end position="812"/>
    </location>
</feature>
<feature type="transmembrane region" description="Helical" evidence="1">
    <location>
        <begin position="130"/>
        <end position="152"/>
    </location>
</feature>
<keyword evidence="1" id="KW-1133">Transmembrane helix</keyword>
<dbReference type="CDD" id="cd01948">
    <property type="entry name" value="EAL"/>
    <property type="match status" value="1"/>
</dbReference>
<name>A0A545AYX4_9ACTN</name>
<feature type="transmembrane region" description="Helical" evidence="1">
    <location>
        <begin position="60"/>
        <end position="82"/>
    </location>
</feature>
<keyword evidence="1" id="KW-0472">Membrane</keyword>
<dbReference type="InterPro" id="IPR001633">
    <property type="entry name" value="EAL_dom"/>
</dbReference>
<dbReference type="InterPro" id="IPR029787">
    <property type="entry name" value="Nucleotide_cyclase"/>
</dbReference>
<dbReference type="InterPro" id="IPR000160">
    <property type="entry name" value="GGDEF_dom"/>
</dbReference>
<evidence type="ECO:0000313" key="4">
    <source>
        <dbReference type="EMBL" id="TQS46532.1"/>
    </source>
</evidence>
<dbReference type="PANTHER" id="PTHR33121">
    <property type="entry name" value="CYCLIC DI-GMP PHOSPHODIESTERASE PDEF"/>
    <property type="match status" value="1"/>
</dbReference>
<dbReference type="InterPro" id="IPR050706">
    <property type="entry name" value="Cyclic-di-GMP_PDE-like"/>
</dbReference>
<comment type="caution">
    <text evidence="4">The sequence shown here is derived from an EMBL/GenBank/DDBJ whole genome shotgun (WGS) entry which is preliminary data.</text>
</comment>
<dbReference type="SMART" id="SM00052">
    <property type="entry name" value="EAL"/>
    <property type="match status" value="1"/>
</dbReference>
<accession>A0A545AYX4</accession>
<feature type="transmembrane region" description="Helical" evidence="1">
    <location>
        <begin position="164"/>
        <end position="190"/>
    </location>
</feature>